<keyword evidence="1" id="KW-0067">ATP-binding</keyword>
<dbReference type="STRING" id="644295.Metev_0737"/>
<keyword evidence="1" id="KW-0547">Nucleotide-binding</keyword>
<proteinExistence type="predicted"/>
<name>D7E714_METEZ</name>
<evidence type="ECO:0000313" key="2">
    <source>
        <dbReference type="Proteomes" id="UP000000391"/>
    </source>
</evidence>
<dbReference type="GeneID" id="9346358"/>
<sequence length="200" mass="22788">MKASVLFSGGKDSSLSAILLEPFFEIELITFSFSLLPVGEFVSESAYELGYPYKILNLDTEILDKALKMAIEDGYPKNAINYIHYNAIKKLASIKSNSKEAIADGTRRNDRVPMLGESQIQSLEDKYNIYYITPLKGYGRSAVDVLVQKYLEIEQNQSENIIKADYETELREIIRQTYGDDKVSQIFPSHVQSRIIKRIK</sequence>
<dbReference type="Pfam" id="PF24167">
    <property type="entry name" value="DUF7411"/>
    <property type="match status" value="1"/>
</dbReference>
<dbReference type="Proteomes" id="UP000000391">
    <property type="component" value="Chromosome"/>
</dbReference>
<reference evidence="1 2" key="1">
    <citation type="submission" date="2010-06" db="EMBL/GenBank/DDBJ databases">
        <title>Complete sequence chromosome of Methanohalobium evestigatum Z-7303.</title>
        <authorList>
            <consortium name="US DOE Joint Genome Institute"/>
            <person name="Lucas S."/>
            <person name="Copeland A."/>
            <person name="Lapidus A."/>
            <person name="Cheng J.-F."/>
            <person name="Bruce D."/>
            <person name="Goodwin L."/>
            <person name="Pitluck S."/>
            <person name="Saunders E."/>
            <person name="Detter J.C."/>
            <person name="Han C."/>
            <person name="Tapia R."/>
            <person name="Land M."/>
            <person name="Hauser L."/>
            <person name="Kyrpides N."/>
            <person name="Mikhailova N."/>
            <person name="Sieprawska-Lupa M."/>
            <person name="Whitman W.B."/>
            <person name="Anderson I."/>
            <person name="Woyke T."/>
        </authorList>
    </citation>
    <scope>NUCLEOTIDE SEQUENCE [LARGE SCALE GENOMIC DNA]</scope>
    <source>
        <strain evidence="2">ATCC BAA-1072 / DSM 3721 / NBRC 107634 / OCM 161 / Z-7303</strain>
    </source>
</reference>
<dbReference type="EMBL" id="CP002069">
    <property type="protein sequence ID" value="ADI73638.1"/>
    <property type="molecule type" value="Genomic_DNA"/>
</dbReference>
<dbReference type="AlphaFoldDB" id="D7E714"/>
<dbReference type="InterPro" id="IPR055834">
    <property type="entry name" value="DUF7411"/>
</dbReference>
<keyword evidence="2" id="KW-1185">Reference proteome</keyword>
<dbReference type="RefSeq" id="WP_013194206.1">
    <property type="nucleotide sequence ID" value="NC_014253.1"/>
</dbReference>
<dbReference type="KEGG" id="mev:Metev_0737"/>
<gene>
    <name evidence="1" type="ordered locus">Metev_0737</name>
</gene>
<evidence type="ECO:0000313" key="1">
    <source>
        <dbReference type="EMBL" id="ADI73638.1"/>
    </source>
</evidence>
<accession>D7E714</accession>
<dbReference type="SUPFAM" id="SSF52402">
    <property type="entry name" value="Adenine nucleotide alpha hydrolases-like"/>
    <property type="match status" value="1"/>
</dbReference>
<organism evidence="1 2">
    <name type="scientific">Methanohalobium evestigatum (strain ATCC BAA-1072 / DSM 3721 / NBRC 107634 / OCM 161 / Z-7303)</name>
    <dbReference type="NCBI Taxonomy" id="644295"/>
    <lineage>
        <taxon>Archaea</taxon>
        <taxon>Methanobacteriati</taxon>
        <taxon>Methanobacteriota</taxon>
        <taxon>Stenosarchaea group</taxon>
        <taxon>Methanomicrobia</taxon>
        <taxon>Methanosarcinales</taxon>
        <taxon>Methanosarcinaceae</taxon>
        <taxon>Methanohalobium</taxon>
    </lineage>
</organism>
<dbReference type="GO" id="GO:0005524">
    <property type="term" value="F:ATP binding"/>
    <property type="evidence" value="ECO:0007669"/>
    <property type="project" value="UniProtKB-KW"/>
</dbReference>
<dbReference type="NCBIfam" id="NF011155">
    <property type="entry name" value="PRK14561.1"/>
    <property type="match status" value="1"/>
</dbReference>
<dbReference type="InterPro" id="IPR014729">
    <property type="entry name" value="Rossmann-like_a/b/a_fold"/>
</dbReference>
<dbReference type="OrthoDB" id="108920at2157"/>
<protein>
    <submittedName>
        <fullName evidence="1">ATP-binding protein</fullName>
    </submittedName>
</protein>
<dbReference type="HOGENOM" id="CLU_1381418_0_0_2"/>
<dbReference type="Gene3D" id="3.40.50.620">
    <property type="entry name" value="HUPs"/>
    <property type="match status" value="1"/>
</dbReference>